<keyword evidence="12" id="KW-1185">Reference proteome</keyword>
<keyword evidence="8 9" id="KW-0472">Membrane</keyword>
<dbReference type="PANTHER" id="PTHR23535:SF2">
    <property type="entry name" value="SUGAR EFFLUX TRANSPORTER A-RELATED"/>
    <property type="match status" value="1"/>
</dbReference>
<keyword evidence="6 9" id="KW-0812">Transmembrane</keyword>
<dbReference type="SUPFAM" id="SSF103473">
    <property type="entry name" value="MFS general substrate transporter"/>
    <property type="match status" value="1"/>
</dbReference>
<dbReference type="Proteomes" id="UP000281955">
    <property type="component" value="Unassembled WGS sequence"/>
</dbReference>
<name>A0A420XM72_9ACTN</name>
<dbReference type="AlphaFoldDB" id="A0A420XM72"/>
<comment type="caution">
    <text evidence="11">The sequence shown here is derived from an EMBL/GenBank/DDBJ whole genome shotgun (WGS) entry which is preliminary data.</text>
</comment>
<protein>
    <submittedName>
        <fullName evidence="11">SET family sugar efflux transporter-like MFS transporter</fullName>
    </submittedName>
</protein>
<feature type="transmembrane region" description="Helical" evidence="9">
    <location>
        <begin position="336"/>
        <end position="360"/>
    </location>
</feature>
<organism evidence="11 12">
    <name type="scientific">Motilibacter peucedani</name>
    <dbReference type="NCBI Taxonomy" id="598650"/>
    <lineage>
        <taxon>Bacteria</taxon>
        <taxon>Bacillati</taxon>
        <taxon>Actinomycetota</taxon>
        <taxon>Actinomycetes</taxon>
        <taxon>Motilibacterales</taxon>
        <taxon>Motilibacteraceae</taxon>
        <taxon>Motilibacter</taxon>
    </lineage>
</organism>
<feature type="transmembrane region" description="Helical" evidence="9">
    <location>
        <begin position="42"/>
        <end position="62"/>
    </location>
</feature>
<keyword evidence="4" id="KW-1003">Cell membrane</keyword>
<evidence type="ECO:0000256" key="6">
    <source>
        <dbReference type="ARBA" id="ARBA00022692"/>
    </source>
</evidence>
<evidence type="ECO:0000256" key="5">
    <source>
        <dbReference type="ARBA" id="ARBA00022597"/>
    </source>
</evidence>
<comment type="subcellular location">
    <subcellularLocation>
        <location evidence="1">Cell membrane</location>
        <topology evidence="1">Multi-pass membrane protein</topology>
    </subcellularLocation>
</comment>
<keyword evidence="5" id="KW-0762">Sugar transport</keyword>
<dbReference type="InterPro" id="IPR011701">
    <property type="entry name" value="MFS"/>
</dbReference>
<feature type="transmembrane region" description="Helical" evidence="9">
    <location>
        <begin position="301"/>
        <end position="324"/>
    </location>
</feature>
<gene>
    <name evidence="11" type="ORF">CLV35_3303</name>
</gene>
<dbReference type="InParanoid" id="A0A420XM72"/>
<dbReference type="InterPro" id="IPR036259">
    <property type="entry name" value="MFS_trans_sf"/>
</dbReference>
<evidence type="ECO:0000313" key="12">
    <source>
        <dbReference type="Proteomes" id="UP000281955"/>
    </source>
</evidence>
<dbReference type="GO" id="GO:0005886">
    <property type="term" value="C:plasma membrane"/>
    <property type="evidence" value="ECO:0007669"/>
    <property type="project" value="UniProtKB-SubCell"/>
</dbReference>
<evidence type="ECO:0000256" key="3">
    <source>
        <dbReference type="ARBA" id="ARBA00022448"/>
    </source>
</evidence>
<evidence type="ECO:0000256" key="2">
    <source>
        <dbReference type="ARBA" id="ARBA00006523"/>
    </source>
</evidence>
<feature type="domain" description="Major facilitator superfamily (MFS) profile" evidence="10">
    <location>
        <begin position="10"/>
        <end position="389"/>
    </location>
</feature>
<evidence type="ECO:0000259" key="10">
    <source>
        <dbReference type="PROSITE" id="PS50850"/>
    </source>
</evidence>
<feature type="transmembrane region" description="Helical" evidence="9">
    <location>
        <begin position="205"/>
        <end position="227"/>
    </location>
</feature>
<reference evidence="11 12" key="1">
    <citation type="submission" date="2018-10" db="EMBL/GenBank/DDBJ databases">
        <title>Genomic Encyclopedia of Archaeal and Bacterial Type Strains, Phase II (KMG-II): from individual species to whole genera.</title>
        <authorList>
            <person name="Goeker M."/>
        </authorList>
    </citation>
    <scope>NUCLEOTIDE SEQUENCE [LARGE SCALE GENOMIC DNA]</scope>
    <source>
        <strain evidence="11 12">RP-AC37</strain>
    </source>
</reference>
<keyword evidence="3" id="KW-0813">Transport</keyword>
<evidence type="ECO:0000256" key="1">
    <source>
        <dbReference type="ARBA" id="ARBA00004651"/>
    </source>
</evidence>
<feature type="transmembrane region" description="Helical" evidence="9">
    <location>
        <begin position="247"/>
        <end position="269"/>
    </location>
</feature>
<evidence type="ECO:0000256" key="8">
    <source>
        <dbReference type="ARBA" id="ARBA00023136"/>
    </source>
</evidence>
<dbReference type="EMBL" id="RBWV01000014">
    <property type="protein sequence ID" value="RKS71503.1"/>
    <property type="molecule type" value="Genomic_DNA"/>
</dbReference>
<feature type="transmembrane region" description="Helical" evidence="9">
    <location>
        <begin position="98"/>
        <end position="127"/>
    </location>
</feature>
<evidence type="ECO:0000313" key="11">
    <source>
        <dbReference type="EMBL" id="RKS71503.1"/>
    </source>
</evidence>
<evidence type="ECO:0000256" key="9">
    <source>
        <dbReference type="SAM" id="Phobius"/>
    </source>
</evidence>
<proteinExistence type="inferred from homology"/>
<evidence type="ECO:0000256" key="7">
    <source>
        <dbReference type="ARBA" id="ARBA00022989"/>
    </source>
</evidence>
<dbReference type="InterPro" id="IPR020846">
    <property type="entry name" value="MFS_dom"/>
</dbReference>
<dbReference type="GO" id="GO:0022857">
    <property type="term" value="F:transmembrane transporter activity"/>
    <property type="evidence" value="ECO:0007669"/>
    <property type="project" value="InterPro"/>
</dbReference>
<evidence type="ECO:0000256" key="4">
    <source>
        <dbReference type="ARBA" id="ARBA00022475"/>
    </source>
</evidence>
<sequence length="396" mass="38962">MPADPAGRRALVCLAAAVFLLGTADAMTGAYLVLFGFDEVGLSPVAIGVLSSTGALASIVASSRAGRGFDRRPSRAYALGAVAAGAVGYAAVSVTRSYAVLLLLVLLPLGALGAAFPQLFALARLVLGDGEAGQRSAPLLRSVWSLAWALGPLLGALVLHASGYTALFAVAAAVLALTAVVVLGVPEPASAAPPSPEGDGAEGAVLVAGARVAVLASSVTLFFTAMFAGSVALPIYVTHGGAHGADFVGLLFSACAAVEVVAALALAAAPARVSQRALITGSTVAFAAYFAVTASTHDATVLLLAQVLRGTGIAVVGAAGIRFFQDLLAPATARATTLFSNATIAGSLVSGVLAGGSVSAVGARPTLALCGLLALVSATVFALASRPARRAAPRPA</sequence>
<dbReference type="PROSITE" id="PS50850">
    <property type="entry name" value="MFS"/>
    <property type="match status" value="1"/>
</dbReference>
<feature type="transmembrane region" description="Helical" evidence="9">
    <location>
        <begin position="139"/>
        <end position="159"/>
    </location>
</feature>
<comment type="similarity">
    <text evidence="2">Belongs to the major facilitator superfamily. Set transporter family.</text>
</comment>
<feature type="transmembrane region" description="Helical" evidence="9">
    <location>
        <begin position="165"/>
        <end position="185"/>
    </location>
</feature>
<accession>A0A420XM72</accession>
<dbReference type="Pfam" id="PF07690">
    <property type="entry name" value="MFS_1"/>
    <property type="match status" value="1"/>
</dbReference>
<dbReference type="RefSeq" id="WP_121194554.1">
    <property type="nucleotide sequence ID" value="NZ_RBWV01000014.1"/>
</dbReference>
<feature type="transmembrane region" description="Helical" evidence="9">
    <location>
        <begin position="366"/>
        <end position="384"/>
    </location>
</feature>
<dbReference type="PANTHER" id="PTHR23535">
    <property type="entry name" value="SUGAR EFFLUX TRANSPORTER A-RELATED"/>
    <property type="match status" value="1"/>
</dbReference>
<dbReference type="OrthoDB" id="5146638at2"/>
<dbReference type="Gene3D" id="1.20.1250.20">
    <property type="entry name" value="MFS general substrate transporter like domains"/>
    <property type="match status" value="1"/>
</dbReference>
<keyword evidence="7 9" id="KW-1133">Transmembrane helix</keyword>